<keyword evidence="1" id="KW-0472">Membrane</keyword>
<name>A0A1M4Y013_9FIRM</name>
<dbReference type="EMBL" id="FQUW01000012">
    <property type="protein sequence ID" value="SHE98822.1"/>
    <property type="molecule type" value="Genomic_DNA"/>
</dbReference>
<evidence type="ECO:0000256" key="1">
    <source>
        <dbReference type="SAM" id="Phobius"/>
    </source>
</evidence>
<feature type="transmembrane region" description="Helical" evidence="1">
    <location>
        <begin position="78"/>
        <end position="100"/>
    </location>
</feature>
<accession>A0A1M4Y013</accession>
<protein>
    <submittedName>
        <fullName evidence="2">Uncharacterized protein</fullName>
    </submittedName>
</protein>
<evidence type="ECO:0000313" key="3">
    <source>
        <dbReference type="Proteomes" id="UP000184196"/>
    </source>
</evidence>
<organism evidence="2 3">
    <name type="scientific">Desulfofundulus australicus DSM 11792</name>
    <dbReference type="NCBI Taxonomy" id="1121425"/>
    <lineage>
        <taxon>Bacteria</taxon>
        <taxon>Bacillati</taxon>
        <taxon>Bacillota</taxon>
        <taxon>Clostridia</taxon>
        <taxon>Eubacteriales</taxon>
        <taxon>Peptococcaceae</taxon>
        <taxon>Desulfofundulus</taxon>
    </lineage>
</organism>
<evidence type="ECO:0000313" key="2">
    <source>
        <dbReference type="EMBL" id="SHE98822.1"/>
    </source>
</evidence>
<dbReference type="Proteomes" id="UP000184196">
    <property type="component" value="Unassembled WGS sequence"/>
</dbReference>
<gene>
    <name evidence="2" type="ORF">SAMN02745218_01224</name>
</gene>
<keyword evidence="3" id="KW-1185">Reference proteome</keyword>
<sequence>MNLLFARFNTGRFFGGGVVLFWNLILVIAIYVIFLGTAYHVLSRTDLFVFVFLALLGVVWALADAADLAGAGKRRAAAIWGGFAAAVAVSGWFLACPLLFGN</sequence>
<keyword evidence="1" id="KW-0812">Transmembrane</keyword>
<proteinExistence type="predicted"/>
<reference evidence="3" key="1">
    <citation type="submission" date="2016-11" db="EMBL/GenBank/DDBJ databases">
        <authorList>
            <person name="Varghese N."/>
            <person name="Submissions S."/>
        </authorList>
    </citation>
    <scope>NUCLEOTIDE SEQUENCE [LARGE SCALE GENOMIC DNA]</scope>
    <source>
        <strain evidence="3">DSM 11792</strain>
    </source>
</reference>
<feature type="transmembrane region" description="Helical" evidence="1">
    <location>
        <begin position="47"/>
        <end position="66"/>
    </location>
</feature>
<dbReference type="AlphaFoldDB" id="A0A1M4Y013"/>
<feature type="transmembrane region" description="Helical" evidence="1">
    <location>
        <begin position="12"/>
        <end position="35"/>
    </location>
</feature>
<keyword evidence="1" id="KW-1133">Transmembrane helix</keyword>